<dbReference type="InterPro" id="IPR036942">
    <property type="entry name" value="Beta-barrel_TonB_sf"/>
</dbReference>
<dbReference type="AlphaFoldDB" id="A0A516TPV7"/>
<dbReference type="InterPro" id="IPR039426">
    <property type="entry name" value="TonB-dep_rcpt-like"/>
</dbReference>
<accession>A0A516TPV7</accession>
<dbReference type="PANTHER" id="PTHR32552:SF68">
    <property type="entry name" value="FERRICHROME OUTER MEMBRANE TRANSPORTER_PHAGE RECEPTOR"/>
    <property type="match status" value="1"/>
</dbReference>
<proteinExistence type="predicted"/>
<sequence>MRLFLVDIKYDNDNPLSIMFSGHGPAHYYLGFLALLFLVPHTVCFAASTQQQTVDQPFASLPEVTVSASKLSEVFLPESTSCYATPLPVLDTPRAVSPISQTLMKTAGIGSWGKLDPLSFTYINPAAMVDPSQTGCTSAPDIRGTTGLTFINGMEQTVNMPLQDLPWNLNMVESIDLVEGPPGAVFGSTQPSNGYVNYITKQPYFDRFRGNLWDTTGMYRQYMWGADMGGPVSGTHNKLGYRFSYMGIDSGSYYDLIKDQQQNFYVALGYRPTENYQSDLYLDFGTYSYMLEDVLLNRPTTSLIENGLYYPGFLPPSEVNTGTENNPPASNYLKTALPISRRANVKYPGDLGRAQTAMAQWIQRFQLQDNLQLVNNTFFWYQTHVSSEDEFFFNEAWIGNYEIDNRTELRWIFETAGFKDPIGHFVDTGLEWRYQYALAYDSFSFVVPNGWSVFENPFQRNALFSGNFQALIGNPAGPGGGEWLVPTGPYPLYFEPLNGATGSNLSRYWRISPFWQDNIRLTKTLSIIFGARINLYEVSTETPPGTPAFLFESLTTSQLAPQINISPYWKPYPWLNFYFNFNWQQTTVVAGGGGYSPLFGPSAFHLLNELEELGVKLNLIENQLFLSSDLFIENTYLFNFGLPPTPVNIKGFETSLQYQPSSHFWLKANYLFMNGVENWNGLPTGPPLAQTYSTTVAALLGLPLDNSGSFPPGKYALIAWPEQIVSGMATYQFENGLGISLGALLMSDMFLGYEHQVRIPTQFIPNAQLFYSDKNWELRTAFYNFTNEHYWLPNGFGFTQVRTLNLDTIFPGWPFWVEGTLSYKF</sequence>
<evidence type="ECO:0000256" key="6">
    <source>
        <dbReference type="ARBA" id="ARBA00022729"/>
    </source>
</evidence>
<evidence type="ECO:0000313" key="12">
    <source>
        <dbReference type="Proteomes" id="UP000315925"/>
    </source>
</evidence>
<keyword evidence="3" id="KW-1134">Transmembrane beta strand</keyword>
<reference evidence="12" key="1">
    <citation type="submission" date="2019-03" db="EMBL/GenBank/DDBJ databases">
        <title>Complete genome of Methylacidiphilum kamchatkense Kam1.</title>
        <authorList>
            <person name="Kruse T."/>
            <person name="Murarilal Ratnadevi C."/>
            <person name="Erikstad H.-A."/>
            <person name="Birkeland N.-K."/>
        </authorList>
    </citation>
    <scope>NUCLEOTIDE SEQUENCE [LARGE SCALE GENOMIC DNA]</scope>
    <source>
        <strain evidence="12">kam1</strain>
    </source>
</reference>
<dbReference type="GO" id="GO:0009279">
    <property type="term" value="C:cell outer membrane"/>
    <property type="evidence" value="ECO:0007669"/>
    <property type="project" value="UniProtKB-SubCell"/>
</dbReference>
<dbReference type="Gene3D" id="2.170.130.10">
    <property type="entry name" value="TonB-dependent receptor, plug domain"/>
    <property type="match status" value="1"/>
</dbReference>
<keyword evidence="11" id="KW-0675">Receptor</keyword>
<evidence type="ECO:0000256" key="9">
    <source>
        <dbReference type="ARBA" id="ARBA00023136"/>
    </source>
</evidence>
<dbReference type="GO" id="GO:0015344">
    <property type="term" value="F:siderophore uptake transmembrane transporter activity"/>
    <property type="evidence" value="ECO:0007669"/>
    <property type="project" value="TreeGrafter"/>
</dbReference>
<organism evidence="11 12">
    <name type="scientific">Methylacidiphilum kamchatkense Kam1</name>
    <dbReference type="NCBI Taxonomy" id="1202785"/>
    <lineage>
        <taxon>Bacteria</taxon>
        <taxon>Pseudomonadati</taxon>
        <taxon>Verrucomicrobiota</taxon>
        <taxon>Methylacidiphilae</taxon>
        <taxon>Methylacidiphilales</taxon>
        <taxon>Methylacidiphilaceae</taxon>
        <taxon>Methylacidiphilum (ex Ratnadevi et al. 2023)</taxon>
    </lineage>
</organism>
<dbReference type="Proteomes" id="UP000315925">
    <property type="component" value="Chromosome"/>
</dbReference>
<keyword evidence="6" id="KW-0732">Signal</keyword>
<dbReference type="Gene3D" id="2.40.170.20">
    <property type="entry name" value="TonB-dependent receptor, beta-barrel domain"/>
    <property type="match status" value="1"/>
</dbReference>
<dbReference type="PANTHER" id="PTHR32552">
    <property type="entry name" value="FERRICHROME IRON RECEPTOR-RELATED"/>
    <property type="match status" value="1"/>
</dbReference>
<dbReference type="KEGG" id="mkc:kam1_2037"/>
<gene>
    <name evidence="11" type="ORF">kam1_2037</name>
</gene>
<evidence type="ECO:0000256" key="2">
    <source>
        <dbReference type="ARBA" id="ARBA00022448"/>
    </source>
</evidence>
<evidence type="ECO:0000256" key="1">
    <source>
        <dbReference type="ARBA" id="ARBA00004571"/>
    </source>
</evidence>
<keyword evidence="8" id="KW-0406">Ion transport</keyword>
<protein>
    <submittedName>
        <fullName evidence="11">Outer membrane receptor protein involved in Fe transport</fullName>
    </submittedName>
</protein>
<dbReference type="STRING" id="1202785.A946_05910"/>
<dbReference type="SUPFAM" id="SSF56935">
    <property type="entry name" value="Porins"/>
    <property type="match status" value="1"/>
</dbReference>
<evidence type="ECO:0000256" key="10">
    <source>
        <dbReference type="ARBA" id="ARBA00023237"/>
    </source>
</evidence>
<comment type="subcellular location">
    <subcellularLocation>
        <location evidence="1">Cell outer membrane</location>
        <topology evidence="1">Multi-pass membrane protein</topology>
    </subcellularLocation>
</comment>
<evidence type="ECO:0000256" key="4">
    <source>
        <dbReference type="ARBA" id="ARBA00022496"/>
    </source>
</evidence>
<evidence type="ECO:0000256" key="8">
    <source>
        <dbReference type="ARBA" id="ARBA00023065"/>
    </source>
</evidence>
<keyword evidence="4" id="KW-0410">Iron transport</keyword>
<evidence type="ECO:0000313" key="11">
    <source>
        <dbReference type="EMBL" id="QDQ43245.1"/>
    </source>
</evidence>
<keyword evidence="9" id="KW-0472">Membrane</keyword>
<keyword evidence="2" id="KW-0813">Transport</keyword>
<evidence type="ECO:0000256" key="5">
    <source>
        <dbReference type="ARBA" id="ARBA00022692"/>
    </source>
</evidence>
<keyword evidence="7" id="KW-0408">Iron</keyword>
<evidence type="ECO:0000256" key="7">
    <source>
        <dbReference type="ARBA" id="ARBA00023004"/>
    </source>
</evidence>
<dbReference type="EMBL" id="CP037899">
    <property type="protein sequence ID" value="QDQ43245.1"/>
    <property type="molecule type" value="Genomic_DNA"/>
</dbReference>
<dbReference type="InterPro" id="IPR037066">
    <property type="entry name" value="Plug_dom_sf"/>
</dbReference>
<keyword evidence="5" id="KW-0812">Transmembrane</keyword>
<dbReference type="RefSeq" id="WP_235277184.1">
    <property type="nucleotide sequence ID" value="NZ_CP037899.1"/>
</dbReference>
<evidence type="ECO:0000256" key="3">
    <source>
        <dbReference type="ARBA" id="ARBA00022452"/>
    </source>
</evidence>
<keyword evidence="10" id="KW-0998">Cell outer membrane</keyword>
<name>A0A516TPV7_9BACT</name>